<keyword evidence="5 10" id="KW-1015">Disulfide bond</keyword>
<feature type="repeat" description="NHL" evidence="11">
    <location>
        <begin position="200"/>
        <end position="232"/>
    </location>
</feature>
<evidence type="ECO:0000256" key="5">
    <source>
        <dbReference type="ARBA" id="ARBA00023157"/>
    </source>
</evidence>
<dbReference type="Pfam" id="PF01436">
    <property type="entry name" value="NHL"/>
    <property type="match status" value="2"/>
</dbReference>
<evidence type="ECO:0000256" key="4">
    <source>
        <dbReference type="ARBA" id="ARBA00022737"/>
    </source>
</evidence>
<evidence type="ECO:0000256" key="9">
    <source>
        <dbReference type="PIRSR" id="PIRSR600720-2"/>
    </source>
</evidence>
<keyword evidence="12" id="KW-1133">Transmembrane helix</keyword>
<keyword evidence="6" id="KW-0325">Glycoprotein</keyword>
<keyword evidence="14" id="KW-1185">Reference proteome</keyword>
<feature type="binding site" evidence="8">
    <location>
        <position position="276"/>
    </location>
    <ligand>
        <name>a protein</name>
        <dbReference type="ChEBI" id="CHEBI:16541"/>
    </ligand>
    <ligandPart>
        <name>C-terminal Xaa-(2S)-2-hydroxyglycine residue</name>
        <dbReference type="ChEBI" id="CHEBI:142768"/>
    </ligandPart>
</feature>
<dbReference type="AlphaFoldDB" id="A0A482XGJ1"/>
<dbReference type="GO" id="GO:0004598">
    <property type="term" value="F:peptidylamidoglycolate lyase activity"/>
    <property type="evidence" value="ECO:0007669"/>
    <property type="project" value="UniProtKB-EC"/>
</dbReference>
<feature type="binding site" evidence="9">
    <location>
        <position position="358"/>
    </location>
    <ligand>
        <name>Zn(2+)</name>
        <dbReference type="ChEBI" id="CHEBI:29105"/>
        <note>catalytic</note>
    </ligand>
</feature>
<dbReference type="EC" id="4.3.2.5" evidence="1"/>
<feature type="disulfide bond" evidence="10">
    <location>
        <begin position="202"/>
        <end position="222"/>
    </location>
</feature>
<dbReference type="EMBL" id="QKKF02010319">
    <property type="protein sequence ID" value="RZF44852.1"/>
    <property type="molecule type" value="Genomic_DNA"/>
</dbReference>
<dbReference type="GO" id="GO:0006518">
    <property type="term" value="P:peptide metabolic process"/>
    <property type="evidence" value="ECO:0007669"/>
    <property type="project" value="InterPro"/>
</dbReference>
<evidence type="ECO:0000313" key="14">
    <source>
        <dbReference type="Proteomes" id="UP000291343"/>
    </source>
</evidence>
<comment type="caution">
    <text evidence="13">The sequence shown here is derived from an EMBL/GenBank/DDBJ whole genome shotgun (WGS) entry which is preliminary data.</text>
</comment>
<reference evidence="13 14" key="1">
    <citation type="journal article" date="2017" name="Gigascience">
        <title>Genome sequence of the small brown planthopper, Laodelphax striatellus.</title>
        <authorList>
            <person name="Zhu J."/>
            <person name="Jiang F."/>
            <person name="Wang X."/>
            <person name="Yang P."/>
            <person name="Bao Y."/>
            <person name="Zhao W."/>
            <person name="Wang W."/>
            <person name="Lu H."/>
            <person name="Wang Q."/>
            <person name="Cui N."/>
            <person name="Li J."/>
            <person name="Chen X."/>
            <person name="Luo L."/>
            <person name="Yu J."/>
            <person name="Kang L."/>
            <person name="Cui F."/>
        </authorList>
    </citation>
    <scope>NUCLEOTIDE SEQUENCE [LARGE SCALE GENOMIC DNA]</scope>
    <source>
        <strain evidence="13">Lst14</strain>
    </source>
</reference>
<keyword evidence="3" id="KW-0732">Signal</keyword>
<name>A0A482XGJ1_LAOST</name>
<dbReference type="SUPFAM" id="SSF101898">
    <property type="entry name" value="NHL repeat"/>
    <property type="match status" value="1"/>
</dbReference>
<feature type="binding site" evidence="8">
    <location>
        <position position="97"/>
    </location>
    <ligand>
        <name>a protein</name>
        <dbReference type="ChEBI" id="CHEBI:16541"/>
    </ligand>
    <ligandPart>
        <name>C-terminal Xaa-(2S)-2-hydroxyglycine residue</name>
        <dbReference type="ChEBI" id="CHEBI:142768"/>
    </ligandPart>
</feature>
<feature type="binding site" evidence="9">
    <location>
        <position position="151"/>
    </location>
    <ligand>
        <name>Zn(2+)</name>
        <dbReference type="ChEBI" id="CHEBI:29105"/>
        <note>catalytic</note>
    </ligand>
</feature>
<evidence type="ECO:0000256" key="1">
    <source>
        <dbReference type="ARBA" id="ARBA00012343"/>
    </source>
</evidence>
<feature type="binding site" evidence="9">
    <location>
        <position position="84"/>
    </location>
    <ligand>
        <name>Ca(2+)</name>
        <dbReference type="ChEBI" id="CHEBI:29108"/>
        <note>structural</note>
    </ligand>
</feature>
<protein>
    <recommendedName>
        <fullName evidence="1">peptidylamidoglycolate lyase</fullName>
        <ecNumber evidence="1">4.3.2.5</ecNumber>
    </recommendedName>
</protein>
<feature type="binding site" evidence="9">
    <location>
        <position position="260"/>
    </location>
    <ligand>
        <name>Zn(2+)</name>
        <dbReference type="ChEBI" id="CHEBI:29105"/>
        <note>catalytic</note>
    </ligand>
</feature>
<evidence type="ECO:0000256" key="10">
    <source>
        <dbReference type="PIRSR" id="PIRSR600720-3"/>
    </source>
</evidence>
<evidence type="ECO:0000256" key="2">
    <source>
        <dbReference type="ARBA" id="ARBA00022723"/>
    </source>
</evidence>
<keyword evidence="9" id="KW-0106">Calcium</keyword>
<keyword evidence="7" id="KW-0456">Lyase</keyword>
<organism evidence="13 14">
    <name type="scientific">Laodelphax striatellus</name>
    <name type="common">Small brown planthopper</name>
    <name type="synonym">Delphax striatella</name>
    <dbReference type="NCBI Taxonomy" id="195883"/>
    <lineage>
        <taxon>Eukaryota</taxon>
        <taxon>Metazoa</taxon>
        <taxon>Ecdysozoa</taxon>
        <taxon>Arthropoda</taxon>
        <taxon>Hexapoda</taxon>
        <taxon>Insecta</taxon>
        <taxon>Pterygota</taxon>
        <taxon>Neoptera</taxon>
        <taxon>Paraneoptera</taxon>
        <taxon>Hemiptera</taxon>
        <taxon>Auchenorrhyncha</taxon>
        <taxon>Fulgoroidea</taxon>
        <taxon>Delphacidae</taxon>
        <taxon>Criomorphinae</taxon>
        <taxon>Laodelphax</taxon>
    </lineage>
</organism>
<dbReference type="InterPro" id="IPR000720">
    <property type="entry name" value="PHM/PAL"/>
</dbReference>
<evidence type="ECO:0000256" key="3">
    <source>
        <dbReference type="ARBA" id="ARBA00022729"/>
    </source>
</evidence>
<dbReference type="Gene3D" id="2.120.10.30">
    <property type="entry name" value="TolB, C-terminal domain"/>
    <property type="match status" value="1"/>
</dbReference>
<dbReference type="SMR" id="A0A482XGJ1"/>
<gene>
    <name evidence="13" type="ORF">LSTR_LSTR000804</name>
</gene>
<accession>A0A482XGJ1</accession>
<keyword evidence="9" id="KW-0862">Zinc</keyword>
<feature type="binding site" evidence="8">
    <location>
        <position position="221"/>
    </location>
    <ligand>
        <name>a protein</name>
        <dbReference type="ChEBI" id="CHEBI:16541"/>
    </ligand>
    <ligandPart>
        <name>C-terminal Xaa-(2S)-2-hydroxyglycine residue</name>
        <dbReference type="ChEBI" id="CHEBI:142768"/>
    </ligandPart>
</feature>
<dbReference type="CDD" id="cd14958">
    <property type="entry name" value="NHL_PAL_like"/>
    <property type="match status" value="1"/>
</dbReference>
<evidence type="ECO:0000256" key="8">
    <source>
        <dbReference type="PIRSR" id="PIRSR600720-1"/>
    </source>
</evidence>
<comment type="cofactor">
    <cofactor evidence="9">
        <name>Zn(2+)</name>
        <dbReference type="ChEBI" id="CHEBI:29105"/>
    </cofactor>
    <text evidence="9">Binds one Zn(2+) ion per subunit.</text>
</comment>
<dbReference type="PROSITE" id="PS51125">
    <property type="entry name" value="NHL"/>
    <property type="match status" value="2"/>
</dbReference>
<evidence type="ECO:0000256" key="6">
    <source>
        <dbReference type="ARBA" id="ARBA00023180"/>
    </source>
</evidence>
<feature type="binding site" evidence="9">
    <location>
        <position position="359"/>
    </location>
    <ligand>
        <name>Ca(2+)</name>
        <dbReference type="ChEBI" id="CHEBI:29108"/>
        <note>structural</note>
    </ligand>
</feature>
<dbReference type="InterPro" id="IPR011042">
    <property type="entry name" value="6-blade_b-propeller_TolB-like"/>
</dbReference>
<evidence type="ECO:0000313" key="13">
    <source>
        <dbReference type="EMBL" id="RZF44852.1"/>
    </source>
</evidence>
<dbReference type="GO" id="GO:0046872">
    <property type="term" value="F:metal ion binding"/>
    <property type="evidence" value="ECO:0007669"/>
    <property type="project" value="UniProtKB-KW"/>
</dbReference>
<feature type="transmembrane region" description="Helical" evidence="12">
    <location>
        <begin position="420"/>
        <end position="444"/>
    </location>
</feature>
<dbReference type="InterPro" id="IPR001258">
    <property type="entry name" value="NHL_repeat"/>
</dbReference>
<proteinExistence type="predicted"/>
<dbReference type="PANTHER" id="PTHR10680:SF14">
    <property type="entry name" value="PEPTIDYL-GLYCINE ALPHA-AMIDATING MONOOXYGENASE"/>
    <property type="match status" value="1"/>
</dbReference>
<dbReference type="PANTHER" id="PTHR10680">
    <property type="entry name" value="PEPTIDYL-GLYCINE ALPHA-AMIDATING MONOOXYGENASE"/>
    <property type="match status" value="1"/>
</dbReference>
<keyword evidence="12" id="KW-0472">Membrane</keyword>
<dbReference type="InParanoid" id="A0A482XGJ1"/>
<feature type="disulfide bond" evidence="10">
    <location>
        <begin position="272"/>
        <end position="283"/>
    </location>
</feature>
<dbReference type="Proteomes" id="UP000291343">
    <property type="component" value="Unassembled WGS sequence"/>
</dbReference>
<dbReference type="OrthoDB" id="10018185at2759"/>
<keyword evidence="12" id="KW-0812">Transmembrane</keyword>
<dbReference type="PRINTS" id="PR00790">
    <property type="entry name" value="PAMONOXGNASE"/>
</dbReference>
<keyword evidence="2 9" id="KW-0479">Metal-binding</keyword>
<dbReference type="GO" id="GO:0005576">
    <property type="term" value="C:extracellular region"/>
    <property type="evidence" value="ECO:0007669"/>
    <property type="project" value="TreeGrafter"/>
</dbReference>
<evidence type="ECO:0000256" key="12">
    <source>
        <dbReference type="SAM" id="Phobius"/>
    </source>
</evidence>
<dbReference type="GO" id="GO:0016020">
    <property type="term" value="C:membrane"/>
    <property type="evidence" value="ECO:0007669"/>
    <property type="project" value="InterPro"/>
</dbReference>
<sequence>MYSLDTIFKVLVYSLFVISIAELNLKAEGEHVRDPRFLTKQYSNVGNQSQPMLGSFTSTKIEEGFSEDQDWLKGLPALGQVSGVTVDANGLVYIFHRGDRVWGSQTFDDNERLQQNERQRGPISNYTIIVHDPATKTTVLRWGQNLFYMPHGITVDKDDNVWLTDVGLHQVFKFSALKTNPKIAELTLGESFVPGKDSVHFCKPTSTAVTPWGDFFVADGYCNARIVKFDKTGVKLLEWGRSDNQQGLSQPSEYSLLIPHALVIAEDREVVCTADREHGRVICFNWHNGTYSFKLTATSIMGPRLFSVSYSPVEGGIFAVVNGPVSYQARGQRVGGFIFSAKSGQVIFRFGGNLMNPHDVSISSDGKTIYACELDPYTVRKYDSNQLFSAFFSTNATTTTVIPIVHHAVVKESIQTNSSILPAVLITASALLFAGVLLVAALIYSKARRRGCGHCKSNGWMLGRNSAEGFKLGHFLGQHQGFQKVNTGEESEEEEGEVTPFA</sequence>
<keyword evidence="4" id="KW-0677">Repeat</keyword>
<feature type="repeat" description="NHL" evidence="11">
    <location>
        <begin position="136"/>
        <end position="177"/>
    </location>
</feature>
<evidence type="ECO:0000256" key="11">
    <source>
        <dbReference type="PROSITE-ProRule" id="PRU00504"/>
    </source>
</evidence>
<evidence type="ECO:0000256" key="7">
    <source>
        <dbReference type="ARBA" id="ARBA00023239"/>
    </source>
</evidence>